<reference evidence="1 2" key="1">
    <citation type="submission" date="2016-10" db="EMBL/GenBank/DDBJ databases">
        <authorList>
            <person name="de Groot N.N."/>
        </authorList>
    </citation>
    <scope>NUCLEOTIDE SEQUENCE [LARGE SCALE GENOMIC DNA]</scope>
    <source>
        <strain evidence="1 2">CGMCC 1.7005</strain>
    </source>
</reference>
<evidence type="ECO:0000313" key="2">
    <source>
        <dbReference type="Proteomes" id="UP000236454"/>
    </source>
</evidence>
<name>A0A1I6XJZ7_9FLAO</name>
<dbReference type="EMBL" id="FPAS01000001">
    <property type="protein sequence ID" value="SFT38630.1"/>
    <property type="molecule type" value="Genomic_DNA"/>
</dbReference>
<organism evidence="1 2">
    <name type="scientific">Lishizhenia tianjinensis</name>
    <dbReference type="NCBI Taxonomy" id="477690"/>
    <lineage>
        <taxon>Bacteria</taxon>
        <taxon>Pseudomonadati</taxon>
        <taxon>Bacteroidota</taxon>
        <taxon>Flavobacteriia</taxon>
        <taxon>Flavobacteriales</taxon>
        <taxon>Crocinitomicaceae</taxon>
        <taxon>Lishizhenia</taxon>
    </lineage>
</organism>
<proteinExistence type="predicted"/>
<dbReference type="STRING" id="477690.SAMN05216474_0264"/>
<accession>A0A1I6XJZ7</accession>
<gene>
    <name evidence="1" type="ORF">SAMN05216474_0264</name>
</gene>
<protein>
    <submittedName>
        <fullName evidence="1">Uncharacterized protein</fullName>
    </submittedName>
</protein>
<dbReference type="AlphaFoldDB" id="A0A1I6XJZ7"/>
<keyword evidence="2" id="KW-1185">Reference proteome</keyword>
<sequence length="37" mass="4375">MGTPFFLYLNHNNESVEIHIHPLITKQFTPFLILVYS</sequence>
<dbReference type="Proteomes" id="UP000236454">
    <property type="component" value="Unassembled WGS sequence"/>
</dbReference>
<evidence type="ECO:0000313" key="1">
    <source>
        <dbReference type="EMBL" id="SFT38630.1"/>
    </source>
</evidence>